<name>A0AAV7RL78_PLEWA</name>
<dbReference type="Pfam" id="PF07562">
    <property type="entry name" value="NCD3G"/>
    <property type="match status" value="1"/>
</dbReference>
<dbReference type="Pfam" id="PF01094">
    <property type="entry name" value="ANF_receptor"/>
    <property type="match status" value="1"/>
</dbReference>
<dbReference type="Proteomes" id="UP001066276">
    <property type="component" value="Chromosome 5"/>
</dbReference>
<dbReference type="SMART" id="SM01411">
    <property type="entry name" value="Ephrin_rec_like"/>
    <property type="match status" value="1"/>
</dbReference>
<dbReference type="PANTHER" id="PTHR24061:SF506">
    <property type="entry name" value="G-PROTEIN COUPLED RECEPTOR FAMILY C GROUP 6 MEMBER A-LIKE PRECURSOR"/>
    <property type="match status" value="1"/>
</dbReference>
<dbReference type="FunFam" id="2.10.50.30:FF:000004">
    <property type="entry name" value="Taste receptor type 1 member 3-like protein"/>
    <property type="match status" value="1"/>
</dbReference>
<keyword evidence="5 12" id="KW-1133">Transmembrane helix</keyword>
<evidence type="ECO:0000313" key="14">
    <source>
        <dbReference type="EMBL" id="KAJ1152297.1"/>
    </source>
</evidence>
<dbReference type="Pfam" id="PF00003">
    <property type="entry name" value="7tm_3"/>
    <property type="match status" value="1"/>
</dbReference>
<evidence type="ECO:0000256" key="2">
    <source>
        <dbReference type="ARBA" id="ARBA00022475"/>
    </source>
</evidence>
<comment type="similarity">
    <text evidence="11">Belongs to the G-protein coupled receptor 3 family. TAS1R subfamily.</text>
</comment>
<dbReference type="PRINTS" id="PR00248">
    <property type="entry name" value="GPCRMGR"/>
</dbReference>
<dbReference type="EMBL" id="JANPWB010000009">
    <property type="protein sequence ID" value="KAJ1152297.1"/>
    <property type="molecule type" value="Genomic_DNA"/>
</dbReference>
<evidence type="ECO:0000256" key="6">
    <source>
        <dbReference type="ARBA" id="ARBA00023040"/>
    </source>
</evidence>
<evidence type="ECO:0000256" key="12">
    <source>
        <dbReference type="SAM" id="Phobius"/>
    </source>
</evidence>
<evidence type="ECO:0000259" key="13">
    <source>
        <dbReference type="PROSITE" id="PS50259"/>
    </source>
</evidence>
<feature type="transmembrane region" description="Helical" evidence="12">
    <location>
        <begin position="750"/>
        <end position="767"/>
    </location>
</feature>
<dbReference type="GO" id="GO:0050909">
    <property type="term" value="P:sensory perception of taste"/>
    <property type="evidence" value="ECO:0007669"/>
    <property type="project" value="UniProtKB-ARBA"/>
</dbReference>
<sequence length="786" mass="86882">MIGGLFPFHRGVAPTVNNSRTTDSNCSGLELRGFTEALAMMYTIEKINNSTLLPEIKLGYEIYDTCADVSKAIVGAMRYMAENSSSDQITAECRNSNGVTVLKAVVGDTYSETSIAVSRLLSLSLIPQISPGSSAATLSDKRRFPSFLRTVPSDVYQTKALAKLLRVFQWNWVGMIASDDDYGRSALQSASDDIEAESICIAFKEMIHSDVGHPQMAENIHAIIDRLKKSSAKVVVVIAKSTVVIQLFGEFIKHGIKRTWIASDAWSSSREFASLIGVTKVGTVLGFSFKNDMIDGFDQYVKNMNPRPDVFNAFIEEYKEARFGCSDEYLIYKHCMETQSSAQACNASDALKLKSPLACTVDNVLFENDDFLVKNIERGTTYGAYLAVSAIAHGLQDLLCDAGKCSSSNFTYPPGQLLGKIKQVNFSQMGGPFYFEENGDSINGYDLINWQSVNGSLQLTIVGGYSLLKKNVEFHDNPILWNTEDNKIPVSNCSVPCTPGQYKQHSAPSCCYICILCPEGYYSNASDMNECSKCPEGQWSNNGSSNCEKKSIEFLHWNNPFSIVLITVAAFGFLAVLVIQAIFLKHRDTPAVKAAGGAYSVMMSFSLLTSFLSTGFFIGEPTDITCQIRQTMYGISFTLCVSCVLVKSLRIVLAFKLSKMDQPSRKITYQPAMVIIVATTIQILICTMWLVFKPASRNTIYSTPQTTLLQCTEGSYVAFGIMLGYIGFLALLCFVVAFKGRHLPGKYKEARFITFSMLIYLFTIAALEENGRNRYLPRVHMAEEPL</sequence>
<dbReference type="Gene3D" id="2.10.50.30">
    <property type="entry name" value="GPCR, family 3, nine cysteines domain"/>
    <property type="match status" value="1"/>
</dbReference>
<keyword evidence="15" id="KW-1185">Reference proteome</keyword>
<reference evidence="14" key="1">
    <citation type="journal article" date="2022" name="bioRxiv">
        <title>Sequencing and chromosome-scale assembly of the giantPleurodeles waltlgenome.</title>
        <authorList>
            <person name="Brown T."/>
            <person name="Elewa A."/>
            <person name="Iarovenko S."/>
            <person name="Subramanian E."/>
            <person name="Araus A.J."/>
            <person name="Petzold A."/>
            <person name="Susuki M."/>
            <person name="Suzuki K.-i.T."/>
            <person name="Hayashi T."/>
            <person name="Toyoda A."/>
            <person name="Oliveira C."/>
            <person name="Osipova E."/>
            <person name="Leigh N.D."/>
            <person name="Simon A."/>
            <person name="Yun M.H."/>
        </authorList>
    </citation>
    <scope>NUCLEOTIDE SEQUENCE</scope>
    <source>
        <strain evidence="14">20211129_DDA</strain>
        <tissue evidence="14">Liver</tissue>
    </source>
</reference>
<dbReference type="InterPro" id="IPR017979">
    <property type="entry name" value="GPCR_3_CS"/>
</dbReference>
<evidence type="ECO:0000256" key="11">
    <source>
        <dbReference type="ARBA" id="ARBA00038492"/>
    </source>
</evidence>
<evidence type="ECO:0000313" key="15">
    <source>
        <dbReference type="Proteomes" id="UP001066276"/>
    </source>
</evidence>
<feature type="transmembrane region" description="Helical" evidence="12">
    <location>
        <begin position="716"/>
        <end position="738"/>
    </location>
</feature>
<dbReference type="InterPro" id="IPR011500">
    <property type="entry name" value="GPCR_3_9-Cys_dom"/>
</dbReference>
<proteinExistence type="inferred from homology"/>
<dbReference type="Gene3D" id="3.40.50.2300">
    <property type="match status" value="2"/>
</dbReference>
<keyword evidence="2" id="KW-1003">Cell membrane</keyword>
<evidence type="ECO:0000256" key="5">
    <source>
        <dbReference type="ARBA" id="ARBA00022989"/>
    </source>
</evidence>
<evidence type="ECO:0000256" key="4">
    <source>
        <dbReference type="ARBA" id="ARBA00022729"/>
    </source>
</evidence>
<gene>
    <name evidence="14" type="ORF">NDU88_005072</name>
</gene>
<organism evidence="14 15">
    <name type="scientific">Pleurodeles waltl</name>
    <name type="common">Iberian ribbed newt</name>
    <dbReference type="NCBI Taxonomy" id="8319"/>
    <lineage>
        <taxon>Eukaryota</taxon>
        <taxon>Metazoa</taxon>
        <taxon>Chordata</taxon>
        <taxon>Craniata</taxon>
        <taxon>Vertebrata</taxon>
        <taxon>Euteleostomi</taxon>
        <taxon>Amphibia</taxon>
        <taxon>Batrachia</taxon>
        <taxon>Caudata</taxon>
        <taxon>Salamandroidea</taxon>
        <taxon>Salamandridae</taxon>
        <taxon>Pleurodelinae</taxon>
        <taxon>Pleurodeles</taxon>
    </lineage>
</organism>
<protein>
    <recommendedName>
        <fullName evidence="13">G-protein coupled receptors family 3 profile domain-containing protein</fullName>
    </recommendedName>
</protein>
<feature type="transmembrane region" description="Helical" evidence="12">
    <location>
        <begin position="673"/>
        <end position="692"/>
    </location>
</feature>
<evidence type="ECO:0000256" key="9">
    <source>
        <dbReference type="ARBA" id="ARBA00023180"/>
    </source>
</evidence>
<feature type="transmembrane region" description="Helical" evidence="12">
    <location>
        <begin position="631"/>
        <end position="653"/>
    </location>
</feature>
<dbReference type="InterPro" id="IPR017978">
    <property type="entry name" value="GPCR_3_C"/>
</dbReference>
<dbReference type="PRINTS" id="PR01535">
    <property type="entry name" value="VOMERONASL2R"/>
</dbReference>
<keyword evidence="10" id="KW-0807">Transducer</keyword>
<dbReference type="InterPro" id="IPR004073">
    <property type="entry name" value="GPCR_3_vmron_rcpt_2"/>
</dbReference>
<keyword evidence="8" id="KW-0675">Receptor</keyword>
<evidence type="ECO:0000256" key="3">
    <source>
        <dbReference type="ARBA" id="ARBA00022692"/>
    </source>
</evidence>
<feature type="domain" description="G-protein coupled receptors family 3 profile" evidence="13">
    <location>
        <begin position="561"/>
        <end position="767"/>
    </location>
</feature>
<evidence type="ECO:0000256" key="1">
    <source>
        <dbReference type="ARBA" id="ARBA00004651"/>
    </source>
</evidence>
<dbReference type="SUPFAM" id="SSF53822">
    <property type="entry name" value="Periplasmic binding protein-like I"/>
    <property type="match status" value="1"/>
</dbReference>
<evidence type="ECO:0000256" key="10">
    <source>
        <dbReference type="ARBA" id="ARBA00023224"/>
    </source>
</evidence>
<feature type="transmembrane region" description="Helical" evidence="12">
    <location>
        <begin position="596"/>
        <end position="619"/>
    </location>
</feature>
<dbReference type="InterPro" id="IPR000337">
    <property type="entry name" value="GPCR_3"/>
</dbReference>
<dbReference type="InterPro" id="IPR028082">
    <property type="entry name" value="Peripla_BP_I"/>
</dbReference>
<dbReference type="GO" id="GO:0004930">
    <property type="term" value="F:G protein-coupled receptor activity"/>
    <property type="evidence" value="ECO:0007669"/>
    <property type="project" value="UniProtKB-KW"/>
</dbReference>
<dbReference type="PANTHER" id="PTHR24061">
    <property type="entry name" value="CALCIUM-SENSING RECEPTOR-RELATED"/>
    <property type="match status" value="1"/>
</dbReference>
<comment type="caution">
    <text evidence="14">The sequence shown here is derived from an EMBL/GenBank/DDBJ whole genome shotgun (WGS) entry which is preliminary data.</text>
</comment>
<dbReference type="FunFam" id="3.40.50.2300:FF:000016">
    <property type="entry name" value="Taste 1 receptor member 2"/>
    <property type="match status" value="1"/>
</dbReference>
<keyword evidence="7 12" id="KW-0472">Membrane</keyword>
<dbReference type="AlphaFoldDB" id="A0AAV7RL78"/>
<dbReference type="PROSITE" id="PS00980">
    <property type="entry name" value="G_PROTEIN_RECEP_F3_2"/>
    <property type="match status" value="1"/>
</dbReference>
<evidence type="ECO:0000256" key="8">
    <source>
        <dbReference type="ARBA" id="ARBA00023170"/>
    </source>
</evidence>
<comment type="subcellular location">
    <subcellularLocation>
        <location evidence="1">Cell membrane</location>
        <topology evidence="1">Multi-pass membrane protein</topology>
    </subcellularLocation>
</comment>
<keyword evidence="6" id="KW-0297">G-protein coupled receptor</keyword>
<keyword evidence="3 12" id="KW-0812">Transmembrane</keyword>
<keyword evidence="4" id="KW-0732">Signal</keyword>
<dbReference type="InterPro" id="IPR038550">
    <property type="entry name" value="GPCR_3_9-Cys_sf"/>
</dbReference>
<evidence type="ECO:0000256" key="7">
    <source>
        <dbReference type="ARBA" id="ARBA00023136"/>
    </source>
</evidence>
<keyword evidence="9" id="KW-0325">Glycoprotein</keyword>
<accession>A0AAV7RL78</accession>
<feature type="transmembrane region" description="Helical" evidence="12">
    <location>
        <begin position="561"/>
        <end position="584"/>
    </location>
</feature>
<dbReference type="PROSITE" id="PS50259">
    <property type="entry name" value="G_PROTEIN_RECEP_F3_4"/>
    <property type="match status" value="1"/>
</dbReference>
<dbReference type="GO" id="GO:0005886">
    <property type="term" value="C:plasma membrane"/>
    <property type="evidence" value="ECO:0007669"/>
    <property type="project" value="UniProtKB-SubCell"/>
</dbReference>
<dbReference type="InterPro" id="IPR001828">
    <property type="entry name" value="ANF_lig-bd_rcpt"/>
</dbReference>
<dbReference type="InterPro" id="IPR000068">
    <property type="entry name" value="GPCR_3_Ca_sens_rcpt-rel"/>
</dbReference>